<gene>
    <name evidence="1" type="ORF">K239x_33010</name>
</gene>
<proteinExistence type="predicted"/>
<reference evidence="1 2" key="1">
    <citation type="submission" date="2019-02" db="EMBL/GenBank/DDBJ databases">
        <title>Deep-cultivation of Planctomycetes and their phenomic and genomic characterization uncovers novel biology.</title>
        <authorList>
            <person name="Wiegand S."/>
            <person name="Jogler M."/>
            <person name="Boedeker C."/>
            <person name="Pinto D."/>
            <person name="Vollmers J."/>
            <person name="Rivas-Marin E."/>
            <person name="Kohn T."/>
            <person name="Peeters S.H."/>
            <person name="Heuer A."/>
            <person name="Rast P."/>
            <person name="Oberbeckmann S."/>
            <person name="Bunk B."/>
            <person name="Jeske O."/>
            <person name="Meyerdierks A."/>
            <person name="Storesund J.E."/>
            <person name="Kallscheuer N."/>
            <person name="Luecker S."/>
            <person name="Lage O.M."/>
            <person name="Pohl T."/>
            <person name="Merkel B.J."/>
            <person name="Hornburger P."/>
            <person name="Mueller R.-W."/>
            <person name="Bruemmer F."/>
            <person name="Labrenz M."/>
            <person name="Spormann A.M."/>
            <person name="Op den Camp H."/>
            <person name="Overmann J."/>
            <person name="Amann R."/>
            <person name="Jetten M.S.M."/>
            <person name="Mascher T."/>
            <person name="Medema M.H."/>
            <person name="Devos D.P."/>
            <person name="Kaster A.-K."/>
            <person name="Ovreas L."/>
            <person name="Rohde M."/>
            <person name="Galperin M.Y."/>
            <person name="Jogler C."/>
        </authorList>
    </citation>
    <scope>NUCLEOTIDE SEQUENCE [LARGE SCALE GENOMIC DNA]</scope>
    <source>
        <strain evidence="1 2">K23_9</strain>
    </source>
</reference>
<name>A0A517NW34_9BACT</name>
<dbReference type="Proteomes" id="UP000319817">
    <property type="component" value="Chromosome"/>
</dbReference>
<evidence type="ECO:0000313" key="1">
    <source>
        <dbReference type="EMBL" id="QDT11306.1"/>
    </source>
</evidence>
<dbReference type="RefSeq" id="WP_145419166.1">
    <property type="nucleotide sequence ID" value="NZ_CP036526.1"/>
</dbReference>
<organism evidence="1 2">
    <name type="scientific">Stieleria marina</name>
    <dbReference type="NCBI Taxonomy" id="1930275"/>
    <lineage>
        <taxon>Bacteria</taxon>
        <taxon>Pseudomonadati</taxon>
        <taxon>Planctomycetota</taxon>
        <taxon>Planctomycetia</taxon>
        <taxon>Pirellulales</taxon>
        <taxon>Pirellulaceae</taxon>
        <taxon>Stieleria</taxon>
    </lineage>
</organism>
<protein>
    <submittedName>
        <fullName evidence="1">Uncharacterized protein</fullName>
    </submittedName>
</protein>
<evidence type="ECO:0000313" key="2">
    <source>
        <dbReference type="Proteomes" id="UP000319817"/>
    </source>
</evidence>
<accession>A0A517NW34</accession>
<keyword evidence="2" id="KW-1185">Reference proteome</keyword>
<sequence length="479" mass="52860">MSEKKGLTEISDGELRQLLVAIGEAIAEKTLKQKYVTQRLSIHARTLQKWIARSTAGEPVPISATKRNECSDELLLLAKKLNVPVVDSLVVLAGEQLTRDMQSSPVCDSSGPHVDPSSPFFSSRTSFEMCQQAHSRMAEISAHVASLSSSEHRELGLGDVDTKKALQACFREQPTDYFRPWYGADAFGTPEQLAIASHEAVSAAARIRGLRLTVAVPSVSALSTALFGWMTERFGLNLLEILHTDATVPTVQLLNSSNPPDLALIACLTMLLNASSNALNYVFAMPVHDIQQAIAVAGLSDTQRKQQRENPDSFDFPSKSPLPVVYLNRATGFVSYLDFLQSDFVQKHNLRCTPEAAPSTKAFFERLHKAKLGDVFGIAIWNPALLNNQQQLVTIEETRTGHLLGLFAHRDLWKRSGSPALEGDKPSIADDFMKVFWYSLCFMRFSVVATSYTQSLVPKKSSIKRTMSAAMGLREDQMK</sequence>
<dbReference type="EMBL" id="CP036526">
    <property type="protein sequence ID" value="QDT11306.1"/>
    <property type="molecule type" value="Genomic_DNA"/>
</dbReference>
<dbReference type="AlphaFoldDB" id="A0A517NW34"/>